<gene>
    <name evidence="5" type="ORF">SteCoe_33027</name>
</gene>
<dbReference type="PROSITE" id="PS00678">
    <property type="entry name" value="WD_REPEATS_1"/>
    <property type="match status" value="1"/>
</dbReference>
<evidence type="ECO:0000256" key="2">
    <source>
        <dbReference type="ARBA" id="ARBA00022737"/>
    </source>
</evidence>
<dbReference type="PROSITE" id="PS50294">
    <property type="entry name" value="WD_REPEATS_REGION"/>
    <property type="match status" value="1"/>
</dbReference>
<sequence length="351" mass="38703">MEKLNNFTVLQPNNVNRKMYDKGIIGDGTSAVQSVRFDPQDKYLAVGCEDGSIKIFNVSNSKLVYTLNQRRNDGSGEEEKRPSTCIRWRPTGTSARTKNVLISVHADGSVQHWHTTSGKSLHKLYSNHNQLYCADFSPDGRFFATAGRDLIVRVYDETTKSVVTEFQPGGAGSPGHSNRIFSVKYNIQEPNILISGGWDNTIQIWDMREGCAVRAIFGPHVCGDSLDVRDNVILAGSWRDKEQLQIFYQGSGELINTIDWDGGVGIKRSAEPCQVYAAQYSKHDVGEMILAGGSKSNEARAFDTMNYNKPFAAIMDMPGPVFSVDFSHNGALAALGCADGYIRLLTISKTV</sequence>
<dbReference type="InterPro" id="IPR019775">
    <property type="entry name" value="WD40_repeat_CS"/>
</dbReference>
<dbReference type="OrthoDB" id="439331at2759"/>
<feature type="repeat" description="WD" evidence="3">
    <location>
        <begin position="25"/>
        <end position="66"/>
    </location>
</feature>
<name>A0A1R2AXQ4_9CILI</name>
<proteinExistence type="predicted"/>
<keyword evidence="1 3" id="KW-0853">WD repeat</keyword>
<dbReference type="InterPro" id="IPR015943">
    <property type="entry name" value="WD40/YVTN_repeat-like_dom_sf"/>
</dbReference>
<feature type="repeat" description="WD" evidence="3">
    <location>
        <begin position="173"/>
        <end position="215"/>
    </location>
</feature>
<dbReference type="PROSITE" id="PS50082">
    <property type="entry name" value="WD_REPEATS_2"/>
    <property type="match status" value="3"/>
</dbReference>
<dbReference type="InterPro" id="IPR024977">
    <property type="entry name" value="Apc4-like_WD40_dom"/>
</dbReference>
<dbReference type="Pfam" id="PF00400">
    <property type="entry name" value="WD40"/>
    <property type="match status" value="3"/>
</dbReference>
<evidence type="ECO:0000313" key="6">
    <source>
        <dbReference type="Proteomes" id="UP000187209"/>
    </source>
</evidence>
<dbReference type="SUPFAM" id="SSF50978">
    <property type="entry name" value="WD40 repeat-like"/>
    <property type="match status" value="1"/>
</dbReference>
<dbReference type="Proteomes" id="UP000187209">
    <property type="component" value="Unassembled WGS sequence"/>
</dbReference>
<feature type="domain" description="Anaphase-promoting complex subunit 4-like WD40" evidence="4">
    <location>
        <begin position="29"/>
        <end position="89"/>
    </location>
</feature>
<dbReference type="PANTHER" id="PTHR47822:SF2">
    <property type="entry name" value="F-BOX AND WD-40 DOMAIN PROTEIN 7"/>
    <property type="match status" value="1"/>
</dbReference>
<protein>
    <recommendedName>
        <fullName evidence="4">Anaphase-promoting complex subunit 4-like WD40 domain-containing protein</fullName>
    </recommendedName>
</protein>
<evidence type="ECO:0000256" key="3">
    <source>
        <dbReference type="PROSITE-ProRule" id="PRU00221"/>
    </source>
</evidence>
<dbReference type="EMBL" id="MPUH01001216">
    <property type="protein sequence ID" value="OMJ69286.1"/>
    <property type="molecule type" value="Genomic_DNA"/>
</dbReference>
<dbReference type="InterPro" id="IPR036322">
    <property type="entry name" value="WD40_repeat_dom_sf"/>
</dbReference>
<evidence type="ECO:0000313" key="5">
    <source>
        <dbReference type="EMBL" id="OMJ69286.1"/>
    </source>
</evidence>
<comment type="caution">
    <text evidence="5">The sequence shown here is derived from an EMBL/GenBank/DDBJ whole genome shotgun (WGS) entry which is preliminary data.</text>
</comment>
<accession>A0A1R2AXQ4</accession>
<organism evidence="5 6">
    <name type="scientific">Stentor coeruleus</name>
    <dbReference type="NCBI Taxonomy" id="5963"/>
    <lineage>
        <taxon>Eukaryota</taxon>
        <taxon>Sar</taxon>
        <taxon>Alveolata</taxon>
        <taxon>Ciliophora</taxon>
        <taxon>Postciliodesmatophora</taxon>
        <taxon>Heterotrichea</taxon>
        <taxon>Heterotrichida</taxon>
        <taxon>Stentoridae</taxon>
        <taxon>Stentor</taxon>
    </lineage>
</organism>
<feature type="repeat" description="WD" evidence="3">
    <location>
        <begin position="124"/>
        <end position="165"/>
    </location>
</feature>
<evidence type="ECO:0000259" key="4">
    <source>
        <dbReference type="Pfam" id="PF12894"/>
    </source>
</evidence>
<dbReference type="Gene3D" id="2.130.10.10">
    <property type="entry name" value="YVTN repeat-like/Quinoprotein amine dehydrogenase"/>
    <property type="match status" value="2"/>
</dbReference>
<dbReference type="AlphaFoldDB" id="A0A1R2AXQ4"/>
<keyword evidence="6" id="KW-1185">Reference proteome</keyword>
<dbReference type="Pfam" id="PF12894">
    <property type="entry name" value="ANAPC4_WD40"/>
    <property type="match status" value="1"/>
</dbReference>
<keyword evidence="2" id="KW-0677">Repeat</keyword>
<dbReference type="InterPro" id="IPR001680">
    <property type="entry name" value="WD40_rpt"/>
</dbReference>
<reference evidence="5 6" key="1">
    <citation type="submission" date="2016-11" db="EMBL/GenBank/DDBJ databases">
        <title>The macronuclear genome of Stentor coeruleus: a giant cell with tiny introns.</title>
        <authorList>
            <person name="Slabodnick M."/>
            <person name="Ruby J.G."/>
            <person name="Reiff S.B."/>
            <person name="Swart E.C."/>
            <person name="Gosai S."/>
            <person name="Prabakaran S."/>
            <person name="Witkowska E."/>
            <person name="Larue G.E."/>
            <person name="Fisher S."/>
            <person name="Freeman R.M."/>
            <person name="Gunawardena J."/>
            <person name="Chu W."/>
            <person name="Stover N.A."/>
            <person name="Gregory B.D."/>
            <person name="Nowacki M."/>
            <person name="Derisi J."/>
            <person name="Roy S.W."/>
            <person name="Marshall W.F."/>
            <person name="Sood P."/>
        </authorList>
    </citation>
    <scope>NUCLEOTIDE SEQUENCE [LARGE SCALE GENOMIC DNA]</scope>
    <source>
        <strain evidence="5">WM001</strain>
    </source>
</reference>
<dbReference type="PANTHER" id="PTHR47822">
    <property type="entry name" value="CARBOHYDRATE BINDING DOMAIN CONTAINING PROTEIN"/>
    <property type="match status" value="1"/>
</dbReference>
<dbReference type="SMART" id="SM00320">
    <property type="entry name" value="WD40"/>
    <property type="match status" value="5"/>
</dbReference>
<evidence type="ECO:0000256" key="1">
    <source>
        <dbReference type="ARBA" id="ARBA00022574"/>
    </source>
</evidence>